<dbReference type="AlphaFoldDB" id="A0A3Q9ES29"/>
<reference evidence="1 2" key="1">
    <citation type="journal article" date="2019" name="Int. J. Syst. Evol. Microbiol.">
        <title>Streptomyces cyaneochromogenes sp. nov., a blue pigment-producing actinomycete from manganese-contaminated soil.</title>
        <authorList>
            <person name="Tang X."/>
            <person name="Zhao J."/>
            <person name="Li K."/>
            <person name="Chen Z."/>
            <person name="Sun Y."/>
            <person name="Gao J."/>
        </authorList>
    </citation>
    <scope>NUCLEOTIDE SEQUENCE [LARGE SCALE GENOMIC DNA]</scope>
    <source>
        <strain evidence="1 2">MK-45</strain>
    </source>
</reference>
<sequence length="371" mass="39019">MRRIALRAITALVATAVAVFGYLAAHGDFQRWKDESALDGACGGLLDRNVVRSVLGPGSVEAEDEDWGGDGWVAVCKVHVDGGGTAYIRILDTAYAGQSPDSLYTGPAGGDALSVPVGHGWTGLFGADPDPVEADEDLFGADDAEEVTASVVLECTEAGSVKGLYVTVETELDKTLDNPVNRPEFVKIATSTAAKASKARRCDAELGKPVRDLDLPVNEDEYKPLDTADGTCSGIPTAPGVSIATETARGDAPYEVCRLAGADLSKRYVLAAEFGPLAQESFVNYQEFGGEEDLPSPDVPAHDRDTGGLRSWTTAKCPDGLALFTLLPTSERADERKATASDPGLAYERAALRAFAERSARAHGCSSPVKP</sequence>
<accession>A0A3Q9ES29</accession>
<keyword evidence="2" id="KW-1185">Reference proteome</keyword>
<evidence type="ECO:0008006" key="3">
    <source>
        <dbReference type="Google" id="ProtNLM"/>
    </source>
</evidence>
<name>A0A3Q9ES29_9ACTN</name>
<evidence type="ECO:0000313" key="1">
    <source>
        <dbReference type="EMBL" id="AZQ37800.1"/>
    </source>
</evidence>
<dbReference type="KEGG" id="scya:EJ357_33660"/>
<dbReference type="Proteomes" id="UP000280298">
    <property type="component" value="Chromosome"/>
</dbReference>
<evidence type="ECO:0000313" key="2">
    <source>
        <dbReference type="Proteomes" id="UP000280298"/>
    </source>
</evidence>
<gene>
    <name evidence="1" type="ORF">EJ357_33660</name>
</gene>
<protein>
    <recommendedName>
        <fullName evidence="3">DUF3558 domain-containing protein</fullName>
    </recommendedName>
</protein>
<dbReference type="EMBL" id="CP034539">
    <property type="protein sequence ID" value="AZQ37800.1"/>
    <property type="molecule type" value="Genomic_DNA"/>
</dbReference>
<organism evidence="1 2">
    <name type="scientific">Streptomyces cyaneochromogenes</name>
    <dbReference type="NCBI Taxonomy" id="2496836"/>
    <lineage>
        <taxon>Bacteria</taxon>
        <taxon>Bacillati</taxon>
        <taxon>Actinomycetota</taxon>
        <taxon>Actinomycetes</taxon>
        <taxon>Kitasatosporales</taxon>
        <taxon>Streptomycetaceae</taxon>
        <taxon>Streptomyces</taxon>
    </lineage>
</organism>
<proteinExistence type="predicted"/>